<keyword evidence="4" id="KW-1185">Reference proteome</keyword>
<protein>
    <recommendedName>
        <fullName evidence="2">Zorya protein ZorC EH domain-containing protein</fullName>
    </recommendedName>
</protein>
<accession>A0A158BB95</accession>
<dbReference type="Proteomes" id="UP000071859">
    <property type="component" value="Unassembled WGS sequence"/>
</dbReference>
<proteinExistence type="predicted"/>
<evidence type="ECO:0000256" key="1">
    <source>
        <dbReference type="SAM" id="MobiDB-lite"/>
    </source>
</evidence>
<sequence>MLQTLAHILQMRDRTGAPDDLLSPLTGWVEKLRVELKGHKPVAEEDDIRAAVVKFRQDLRMHDSRQAVYVSLGCLLPIGPKKQKLIEDTTVFPVVLSNVERYRKHLMVFQDCYKGLLDAYLGYHPEGKRGSRIAWPNWNQLRDWLAKTSADIYDPTFQEDWVNAVRSHPELFSAQPLRAFGSEMLTGECGAYDKFASDLGVSKASWLEEEMVRAMIQGAANSKAGIVPHLPQLIAALRRVEGENKHLFNHGLAEVFTHYYEQSDGEVHEDLRKVALDIWRNPMQDSDNKYAWEKSGWALLDDGPLAMAKAWFASHIIEKFFSVLAKKSEREERDKREKRIRRMKFWVQYAGALTDVKFALGPYASSDNDPRMREVLDLMRGMTLELWGGGDKQNNAFILRFGDWVVVEFGLESNATFIYRASDLPFERGQKAVSTQVIKDYIKHTPPTKNGPIRKEHRDSGAQTWEDDYRDALKKRGILPSRVPVFSSTQSASGKQAATQTAQSGETAAKSMTMTQVETRRLVQIEMLPGLTQIETQNPRPNEIPARDTPVELSLVTQKATPAFSEKEQRELETFCRRFSIPIRDMRRQGGNFWVMHDSDAENPMTALLNKLGFTYRAGKGWWYPSQKDA</sequence>
<evidence type="ECO:0000313" key="4">
    <source>
        <dbReference type="Proteomes" id="UP000071859"/>
    </source>
</evidence>
<comment type="caution">
    <text evidence="3">The sequence shown here is derived from an EMBL/GenBank/DDBJ whole genome shotgun (WGS) entry which is preliminary data.</text>
</comment>
<evidence type="ECO:0000259" key="2">
    <source>
        <dbReference type="Pfam" id="PF15611"/>
    </source>
</evidence>
<name>A0A158BB95_9BURK</name>
<feature type="region of interest" description="Disordered" evidence="1">
    <location>
        <begin position="487"/>
        <end position="514"/>
    </location>
</feature>
<feature type="domain" description="Zorya protein ZorC EH" evidence="2">
    <location>
        <begin position="81"/>
        <end position="467"/>
    </location>
</feature>
<dbReference type="Pfam" id="PF15611">
    <property type="entry name" value="EH_Signature"/>
    <property type="match status" value="1"/>
</dbReference>
<dbReference type="AlphaFoldDB" id="A0A158BB95"/>
<reference evidence="3" key="1">
    <citation type="submission" date="2016-01" db="EMBL/GenBank/DDBJ databases">
        <authorList>
            <person name="Peeters C."/>
        </authorList>
    </citation>
    <scope>NUCLEOTIDE SEQUENCE</scope>
    <source>
        <strain evidence="3">LMG 29321</strain>
    </source>
</reference>
<gene>
    <name evidence="3" type="ORF">AWB78_02427</name>
</gene>
<feature type="region of interest" description="Disordered" evidence="1">
    <location>
        <begin position="443"/>
        <end position="463"/>
    </location>
</feature>
<dbReference type="EMBL" id="FCOX02000009">
    <property type="protein sequence ID" value="SAK66627.1"/>
    <property type="molecule type" value="Genomic_DNA"/>
</dbReference>
<dbReference type="RefSeq" id="WP_062604758.1">
    <property type="nucleotide sequence ID" value="NZ_FCOX02000009.1"/>
</dbReference>
<evidence type="ECO:0000313" key="3">
    <source>
        <dbReference type="EMBL" id="SAK66627.1"/>
    </source>
</evidence>
<dbReference type="OrthoDB" id="9046380at2"/>
<dbReference type="InterPro" id="IPR028943">
    <property type="entry name" value="ZorC_EH_Signature_dom"/>
</dbReference>
<organism evidence="3 4">
    <name type="scientific">Caballeronia calidae</name>
    <dbReference type="NCBI Taxonomy" id="1777139"/>
    <lineage>
        <taxon>Bacteria</taxon>
        <taxon>Pseudomonadati</taxon>
        <taxon>Pseudomonadota</taxon>
        <taxon>Betaproteobacteria</taxon>
        <taxon>Burkholderiales</taxon>
        <taxon>Burkholderiaceae</taxon>
        <taxon>Caballeronia</taxon>
    </lineage>
</organism>